<proteinExistence type="predicted"/>
<dbReference type="Proteomes" id="UP000622533">
    <property type="component" value="Unassembled WGS sequence"/>
</dbReference>
<evidence type="ECO:0000313" key="2">
    <source>
        <dbReference type="Proteomes" id="UP000622533"/>
    </source>
</evidence>
<gene>
    <name evidence="1" type="ORF">IQ276_00230</name>
</gene>
<protein>
    <submittedName>
        <fullName evidence="1">Uncharacterized protein</fullName>
    </submittedName>
</protein>
<dbReference type="RefSeq" id="WP_193912688.1">
    <property type="nucleotide sequence ID" value="NZ_JADEXS020000001.1"/>
</dbReference>
<reference evidence="1" key="1">
    <citation type="submission" date="2020-10" db="EMBL/GenBank/DDBJ databases">
        <authorList>
            <person name="Castelo-Branco R."/>
            <person name="Eusebio N."/>
            <person name="Adriana R."/>
            <person name="Vieira A."/>
            <person name="Brugerolle De Fraissinette N."/>
            <person name="Rezende De Castro R."/>
            <person name="Schneider M.P."/>
            <person name="Vasconcelos V."/>
            <person name="Leao P.N."/>
        </authorList>
    </citation>
    <scope>NUCLEOTIDE SEQUENCE</scope>
    <source>
        <strain evidence="1">LEGE 12446</strain>
    </source>
</reference>
<name>A0A8J7DBE6_DESMC</name>
<keyword evidence="2" id="KW-1185">Reference proteome</keyword>
<dbReference type="AlphaFoldDB" id="A0A8J7DBE6"/>
<sequence>MNNKYKNSTTWAGSSWRNGATKVIRVPIALEEKIMVYARALDEENAMLHGIAGDSILNAIAEYIEMRRENLHPNQHSKGKGLDTRSRTWDELRRFQEWVKNRQNK</sequence>
<comment type="caution">
    <text evidence="1">The sequence shown here is derived from an EMBL/GenBank/DDBJ whole genome shotgun (WGS) entry which is preliminary data.</text>
</comment>
<organism evidence="1 2">
    <name type="scientific">Desmonostoc muscorum LEGE 12446</name>
    <dbReference type="NCBI Taxonomy" id="1828758"/>
    <lineage>
        <taxon>Bacteria</taxon>
        <taxon>Bacillati</taxon>
        <taxon>Cyanobacteriota</taxon>
        <taxon>Cyanophyceae</taxon>
        <taxon>Nostocales</taxon>
        <taxon>Nostocaceae</taxon>
        <taxon>Desmonostoc</taxon>
    </lineage>
</organism>
<accession>A0A8J7DBE6</accession>
<dbReference type="EMBL" id="JADEXS010000002">
    <property type="protein sequence ID" value="MBE9020940.1"/>
    <property type="molecule type" value="Genomic_DNA"/>
</dbReference>
<evidence type="ECO:0000313" key="1">
    <source>
        <dbReference type="EMBL" id="MBE9020940.1"/>
    </source>
</evidence>